<evidence type="ECO:0000256" key="1">
    <source>
        <dbReference type="ARBA" id="ARBA00023125"/>
    </source>
</evidence>
<reference evidence="5 6" key="1">
    <citation type="submission" date="2019-07" db="EMBL/GenBank/DDBJ databases">
        <title>Paenibacillus thiaminolyticus NRRL B-4156.</title>
        <authorList>
            <person name="Hehnly C."/>
            <person name="Zhang L."/>
        </authorList>
    </citation>
    <scope>NUCLEOTIDE SEQUENCE [LARGE SCALE GENOMIC DNA]</scope>
    <source>
        <strain evidence="5 6">NRRL B-4156</strain>
    </source>
</reference>
<evidence type="ECO:0000313" key="6">
    <source>
        <dbReference type="Proteomes" id="UP000315377"/>
    </source>
</evidence>
<evidence type="ECO:0000259" key="2">
    <source>
        <dbReference type="Pfam" id="PF00496"/>
    </source>
</evidence>
<dbReference type="EMBL" id="JAMDMM010000055">
    <property type="protein sequence ID" value="MCY9610416.1"/>
    <property type="molecule type" value="Genomic_DNA"/>
</dbReference>
<dbReference type="EMBL" id="CP041405">
    <property type="protein sequence ID" value="QDM47054.1"/>
    <property type="molecule type" value="Genomic_DNA"/>
</dbReference>
<name>A0AAP9DZI1_PANTH</name>
<organism evidence="5 6">
    <name type="scientific">Paenibacillus thiaminolyticus</name>
    <name type="common">Bacillus thiaminolyticus</name>
    <dbReference type="NCBI Taxonomy" id="49283"/>
    <lineage>
        <taxon>Bacteria</taxon>
        <taxon>Bacillati</taxon>
        <taxon>Bacillota</taxon>
        <taxon>Bacilli</taxon>
        <taxon>Bacillales</taxon>
        <taxon>Paenibacillaceae</taxon>
        <taxon>Paenibacillus</taxon>
    </lineage>
</organism>
<dbReference type="InterPro" id="IPR039424">
    <property type="entry name" value="SBP_5"/>
</dbReference>
<accession>A0AAP9DZI1</accession>
<dbReference type="AlphaFoldDB" id="A0AAP9DZI1"/>
<dbReference type="Pfam" id="PF12793">
    <property type="entry name" value="SgrR_N"/>
    <property type="match status" value="1"/>
</dbReference>
<dbReference type="Proteomes" id="UP001209276">
    <property type="component" value="Unassembled WGS sequence"/>
</dbReference>
<gene>
    <name evidence="5" type="ORF">FLT43_28965</name>
    <name evidence="4" type="ORF">M5W83_25015</name>
</gene>
<dbReference type="InterPro" id="IPR000914">
    <property type="entry name" value="SBP_5_dom"/>
</dbReference>
<dbReference type="GO" id="GO:0003677">
    <property type="term" value="F:DNA binding"/>
    <property type="evidence" value="ECO:0007669"/>
    <property type="project" value="UniProtKB-KW"/>
</dbReference>
<dbReference type="Pfam" id="PF00496">
    <property type="entry name" value="SBP_bac_5"/>
    <property type="match status" value="1"/>
</dbReference>
<evidence type="ECO:0000259" key="3">
    <source>
        <dbReference type="Pfam" id="PF12793"/>
    </source>
</evidence>
<keyword evidence="7" id="KW-1185">Reference proteome</keyword>
<dbReference type="GO" id="GO:1904680">
    <property type="term" value="F:peptide transmembrane transporter activity"/>
    <property type="evidence" value="ECO:0007669"/>
    <property type="project" value="TreeGrafter"/>
</dbReference>
<dbReference type="GeneID" id="76999994"/>
<sequence>MYPYLIELARRFPPGIERETGIGELAALFHCSARYTKTIMKQLHQQGDIRWISFQGRGKKPRLRLNKSLEEIIRLYFQALWEKGEFQKAFQLIAEHGMFQDGEIQRVIEEAYGLHQIVHNEKPLDVFRYPYPDTRLVLDPLYAISRHDVHFVEHIFEPLLRFEPELQQPVPNLAHAVDTGDGVTWRILLRKGVRFHDGTAVRSSDVMGTLNRAMKRDRMFIPMERVNIEDDYSLTVQLKERNYLFPRIVCSPKLSIVPLRWIEGGEDGIPPGTGPFRLASLTDTLVKLEAFEHYFGCRPWLDQVEVIHTPNLLTFGLSTSVSNDPDEEAMIIEQVEQGADFVLINGNESSVFHDEAARHWLYSAIESEAFCLWEEGEFAAASFLVHRPEQQLPQACARPKPETCARPKSRIPYPKPDIPWPTIRIRVQQIRPEANHMREAKVLERLLHAHGLQCALELVSPGEIDEEAGSKYDCFVGGIAFGKDWMMSAMAMLQAKGNYFMSALPEEGRSHVRSLLRQLQGEQSEAARVRWYEEIESYFTSKAILKFLAHRRHTLYVSKHSPFYHIRMDANGKIDYRAIVRSRDSRQ</sequence>
<dbReference type="PANTHER" id="PTHR30290">
    <property type="entry name" value="PERIPLASMIC BINDING COMPONENT OF ABC TRANSPORTER"/>
    <property type="match status" value="1"/>
</dbReference>
<evidence type="ECO:0000313" key="7">
    <source>
        <dbReference type="Proteomes" id="UP001209276"/>
    </source>
</evidence>
<feature type="domain" description="Solute-binding protein family 5" evidence="2">
    <location>
        <begin position="168"/>
        <end position="310"/>
    </location>
</feature>
<feature type="domain" description="Transcriptional regulator SgrR N-terminal HTH" evidence="3">
    <location>
        <begin position="9"/>
        <end position="96"/>
    </location>
</feature>
<dbReference type="PANTHER" id="PTHR30290:SF72">
    <property type="entry name" value="HTH-TYPE TRANSCRIPTIONAL REGULATOR SGRR"/>
    <property type="match status" value="1"/>
</dbReference>
<reference evidence="4 7" key="2">
    <citation type="submission" date="2022-05" db="EMBL/GenBank/DDBJ databases">
        <title>Genome Sequencing of Bee-Associated Microbes.</title>
        <authorList>
            <person name="Dunlap C."/>
        </authorList>
    </citation>
    <scope>NUCLEOTIDE SEQUENCE [LARGE SCALE GENOMIC DNA]</scope>
    <source>
        <strain evidence="4 7">NRRL B-14613</strain>
    </source>
</reference>
<evidence type="ECO:0000313" key="5">
    <source>
        <dbReference type="EMBL" id="QDM47054.1"/>
    </source>
</evidence>
<dbReference type="Proteomes" id="UP000315377">
    <property type="component" value="Chromosome"/>
</dbReference>
<keyword evidence="1" id="KW-0238">DNA-binding</keyword>
<dbReference type="GO" id="GO:0015833">
    <property type="term" value="P:peptide transport"/>
    <property type="evidence" value="ECO:0007669"/>
    <property type="project" value="TreeGrafter"/>
</dbReference>
<dbReference type="Gene3D" id="3.40.190.10">
    <property type="entry name" value="Periplasmic binding protein-like II"/>
    <property type="match status" value="1"/>
</dbReference>
<evidence type="ECO:0000313" key="4">
    <source>
        <dbReference type="EMBL" id="MCY9610416.1"/>
    </source>
</evidence>
<proteinExistence type="predicted"/>
<dbReference type="SUPFAM" id="SSF53850">
    <property type="entry name" value="Periplasmic binding protein-like II"/>
    <property type="match status" value="1"/>
</dbReference>
<dbReference type="InterPro" id="IPR025370">
    <property type="entry name" value="SgrR_HTH_N"/>
</dbReference>
<protein>
    <submittedName>
        <fullName evidence="5">ABC transporter substrate-binding protein</fullName>
    </submittedName>
</protein>
<dbReference type="RefSeq" id="WP_087440060.1">
    <property type="nucleotide sequence ID" value="NZ_CABMNB010000001.1"/>
</dbReference>